<evidence type="ECO:0000313" key="2">
    <source>
        <dbReference type="Proteomes" id="UP001589734"/>
    </source>
</evidence>
<dbReference type="Pfam" id="PF16250">
    <property type="entry name" value="DUF4907"/>
    <property type="match status" value="1"/>
</dbReference>
<accession>A0ABV6BUA7</accession>
<protein>
    <submittedName>
        <fullName evidence="1">DUF4907 domain-containing protein</fullName>
    </submittedName>
</protein>
<dbReference type="EMBL" id="JBHLYW010000008">
    <property type="protein sequence ID" value="MFC0077622.1"/>
    <property type="molecule type" value="Genomic_DNA"/>
</dbReference>
<name>A0ABV6BUA7_9FLAO</name>
<reference evidence="1 2" key="1">
    <citation type="submission" date="2024-09" db="EMBL/GenBank/DDBJ databases">
        <authorList>
            <person name="Sun Q."/>
            <person name="Mori K."/>
        </authorList>
    </citation>
    <scope>NUCLEOTIDE SEQUENCE [LARGE SCALE GENOMIC DNA]</scope>
    <source>
        <strain evidence="1 2">CGMCC 1.12926</strain>
    </source>
</reference>
<dbReference type="Proteomes" id="UP001589734">
    <property type="component" value="Unassembled WGS sequence"/>
</dbReference>
<proteinExistence type="predicted"/>
<evidence type="ECO:0000313" key="1">
    <source>
        <dbReference type="EMBL" id="MFC0077622.1"/>
    </source>
</evidence>
<gene>
    <name evidence="1" type="ORF">ACFFLS_11275</name>
</gene>
<dbReference type="InterPro" id="IPR032593">
    <property type="entry name" value="DUF4907"/>
</dbReference>
<keyword evidence="2" id="KW-1185">Reference proteome</keyword>
<comment type="caution">
    <text evidence="1">The sequence shown here is derived from an EMBL/GenBank/DDBJ whole genome shotgun (WGS) entry which is preliminary data.</text>
</comment>
<organism evidence="1 2">
    <name type="scientific">Flavobacterium procerum</name>
    <dbReference type="NCBI Taxonomy" id="1455569"/>
    <lineage>
        <taxon>Bacteria</taxon>
        <taxon>Pseudomonadati</taxon>
        <taxon>Bacteroidota</taxon>
        <taxon>Flavobacteriia</taxon>
        <taxon>Flavobacteriales</taxon>
        <taxon>Flavobacteriaceae</taxon>
        <taxon>Flavobacterium</taxon>
    </lineage>
</organism>
<dbReference type="RefSeq" id="WP_379684827.1">
    <property type="nucleotide sequence ID" value="NZ_JBHLYW010000008.1"/>
</dbReference>
<sequence length="111" mass="12660">MMTIINKKQFFQISVWKNLVFLILILQLAACVKKDPLQTATFKTNSGWGYTIAYKDKILIKQSIIPVINDTKSFATEDDALKVATLVKDKLKQKISPTVTEKDLILLKIKF</sequence>